<comment type="caution">
    <text evidence="2">The sequence shown here is derived from an EMBL/GenBank/DDBJ whole genome shotgun (WGS) entry which is preliminary data.</text>
</comment>
<name>A0A370DTC1_9GAMM</name>
<accession>A0A370DTC1</accession>
<dbReference type="NCBIfam" id="TIGR03761">
    <property type="entry name" value="ICE_PFL4669"/>
    <property type="match status" value="1"/>
</dbReference>
<dbReference type="Proteomes" id="UP000254771">
    <property type="component" value="Unassembled WGS sequence"/>
</dbReference>
<dbReference type="Pfam" id="PF08900">
    <property type="entry name" value="AcaB"/>
    <property type="match status" value="1"/>
</dbReference>
<evidence type="ECO:0000313" key="2">
    <source>
        <dbReference type="EMBL" id="RDH87714.1"/>
    </source>
</evidence>
<keyword evidence="3" id="KW-1185">Reference proteome</keyword>
<dbReference type="EMBL" id="QFXE01000005">
    <property type="protein sequence ID" value="RDH87714.1"/>
    <property type="molecule type" value="Genomic_DNA"/>
</dbReference>
<feature type="compositionally biased region" description="Low complexity" evidence="1">
    <location>
        <begin position="240"/>
        <end position="251"/>
    </location>
</feature>
<evidence type="ECO:0000313" key="3">
    <source>
        <dbReference type="Proteomes" id="UP000254771"/>
    </source>
</evidence>
<reference evidence="2 3" key="1">
    <citation type="journal article" date="2018" name="ISME J.">
        <title>Endosymbiont genomes yield clues of tubeworm success.</title>
        <authorList>
            <person name="Li Y."/>
            <person name="Liles M.R."/>
            <person name="Halanych K.M."/>
        </authorList>
    </citation>
    <scope>NUCLEOTIDE SEQUENCE [LARGE SCALE GENOMIC DNA]</scope>
    <source>
        <strain evidence="2">A1462</strain>
    </source>
</reference>
<feature type="region of interest" description="Disordered" evidence="1">
    <location>
        <begin position="233"/>
        <end position="257"/>
    </location>
</feature>
<gene>
    <name evidence="2" type="ORF">DIZ78_03960</name>
</gene>
<proteinExistence type="predicted"/>
<sequence>MTTENPIPKPADADKLGPLRGQVWLTLQTNQAHRLIRGRNGTKGQSPIIGLGLFAERLRLIWQASRNDDPYADWWLIKVHEAIEDREALFQRLQRDLDERLSQMGSIEIAVAESERPYRMPLQFANPYAYQAARLVSTYDTLVCAALTAGHIGVLDRASRDHVIELGARKIRGLFMIPQGYRFLRIERSDIQKGNDKNTQAVELMGVVPDDVLSGKRRAPMAPIQRHLSSGFSRNLGLHSAPSTPTTAPSSDENDDT</sequence>
<evidence type="ECO:0000256" key="1">
    <source>
        <dbReference type="SAM" id="MobiDB-lite"/>
    </source>
</evidence>
<organism evidence="2 3">
    <name type="scientific">endosymbiont of Escarpia spicata</name>
    <dbReference type="NCBI Taxonomy" id="2200908"/>
    <lineage>
        <taxon>Bacteria</taxon>
        <taxon>Pseudomonadati</taxon>
        <taxon>Pseudomonadota</taxon>
        <taxon>Gammaproteobacteria</taxon>
        <taxon>sulfur-oxidizing symbionts</taxon>
    </lineage>
</organism>
<protein>
    <submittedName>
        <fullName evidence="2">TIGR03761 family integrating conjugative element protein</fullName>
    </submittedName>
</protein>
<dbReference type="InterPro" id="IPR014996">
    <property type="entry name" value="AcaB"/>
</dbReference>
<dbReference type="AlphaFoldDB" id="A0A370DTC1"/>